<dbReference type="Proteomes" id="UP000054279">
    <property type="component" value="Unassembled WGS sequence"/>
</dbReference>
<dbReference type="AlphaFoldDB" id="A0A0C9W4J7"/>
<dbReference type="PANTHER" id="PTHR33096:SF1">
    <property type="entry name" value="CXC1-LIKE CYSTEINE CLUSTER ASSOCIATED WITH KDZ TRANSPOSASES DOMAIN-CONTAINING PROTEIN"/>
    <property type="match status" value="1"/>
</dbReference>
<dbReference type="PANTHER" id="PTHR33096">
    <property type="entry name" value="CXC2 DOMAIN-CONTAINING PROTEIN"/>
    <property type="match status" value="1"/>
</dbReference>
<dbReference type="Pfam" id="PF18758">
    <property type="entry name" value="KDZ"/>
    <property type="match status" value="1"/>
</dbReference>
<dbReference type="InterPro" id="IPR040521">
    <property type="entry name" value="KDZ"/>
</dbReference>
<evidence type="ECO:0000313" key="1">
    <source>
        <dbReference type="EMBL" id="KIJ47785.1"/>
    </source>
</evidence>
<proteinExistence type="predicted"/>
<dbReference type="OrthoDB" id="3253684at2759"/>
<organism evidence="1 2">
    <name type="scientific">Sphaerobolus stellatus (strain SS14)</name>
    <dbReference type="NCBI Taxonomy" id="990650"/>
    <lineage>
        <taxon>Eukaryota</taxon>
        <taxon>Fungi</taxon>
        <taxon>Dikarya</taxon>
        <taxon>Basidiomycota</taxon>
        <taxon>Agaricomycotina</taxon>
        <taxon>Agaricomycetes</taxon>
        <taxon>Phallomycetidae</taxon>
        <taxon>Geastrales</taxon>
        <taxon>Sphaerobolaceae</taxon>
        <taxon>Sphaerobolus</taxon>
    </lineage>
</organism>
<feature type="non-terminal residue" evidence="1">
    <location>
        <position position="1"/>
    </location>
</feature>
<gene>
    <name evidence="1" type="ORF">M422DRAFT_94012</name>
</gene>
<keyword evidence="2" id="KW-1185">Reference proteome</keyword>
<dbReference type="EMBL" id="KN837100">
    <property type="protein sequence ID" value="KIJ47785.1"/>
    <property type="molecule type" value="Genomic_DNA"/>
</dbReference>
<sequence>AAPILADFRLQQQCPACFGRRHWSGDPETNPDVQVAMDGNFTHQRYSSVEGDSEIVPLSQLTIWLTEGELESTRLPDGSLDQCEKAHKAARDCGDEVTTGVMASKGLMALVCKHDIPIFICDIMTPGEQRFYSIALL</sequence>
<feature type="non-terminal residue" evidence="1">
    <location>
        <position position="137"/>
    </location>
</feature>
<reference evidence="1 2" key="1">
    <citation type="submission" date="2014-06" db="EMBL/GenBank/DDBJ databases">
        <title>Evolutionary Origins and Diversification of the Mycorrhizal Mutualists.</title>
        <authorList>
            <consortium name="DOE Joint Genome Institute"/>
            <consortium name="Mycorrhizal Genomics Consortium"/>
            <person name="Kohler A."/>
            <person name="Kuo A."/>
            <person name="Nagy L.G."/>
            <person name="Floudas D."/>
            <person name="Copeland A."/>
            <person name="Barry K.W."/>
            <person name="Cichocki N."/>
            <person name="Veneault-Fourrey C."/>
            <person name="LaButti K."/>
            <person name="Lindquist E.A."/>
            <person name="Lipzen A."/>
            <person name="Lundell T."/>
            <person name="Morin E."/>
            <person name="Murat C."/>
            <person name="Riley R."/>
            <person name="Ohm R."/>
            <person name="Sun H."/>
            <person name="Tunlid A."/>
            <person name="Henrissat B."/>
            <person name="Grigoriev I.V."/>
            <person name="Hibbett D.S."/>
            <person name="Martin F."/>
        </authorList>
    </citation>
    <scope>NUCLEOTIDE SEQUENCE [LARGE SCALE GENOMIC DNA]</scope>
    <source>
        <strain evidence="1 2">SS14</strain>
    </source>
</reference>
<protein>
    <submittedName>
        <fullName evidence="1">Uncharacterized protein</fullName>
    </submittedName>
</protein>
<name>A0A0C9W4J7_SPHS4</name>
<dbReference type="HOGENOM" id="CLU_1870139_0_0_1"/>
<evidence type="ECO:0000313" key="2">
    <source>
        <dbReference type="Proteomes" id="UP000054279"/>
    </source>
</evidence>
<accession>A0A0C9W4J7</accession>